<accession>A0A0E0BLD9</accession>
<reference evidence="1" key="2">
    <citation type="submission" date="2018-05" db="EMBL/GenBank/DDBJ databases">
        <title>OgluRS3 (Oryza glumaepatula Reference Sequence Version 3).</title>
        <authorList>
            <person name="Zhang J."/>
            <person name="Kudrna D."/>
            <person name="Lee S."/>
            <person name="Talag J."/>
            <person name="Welchert J."/>
            <person name="Wing R.A."/>
        </authorList>
    </citation>
    <scope>NUCLEOTIDE SEQUENCE [LARGE SCALE GENOMIC DNA]</scope>
</reference>
<dbReference type="Proteomes" id="UP000026961">
    <property type="component" value="Chromosome 11"/>
</dbReference>
<evidence type="ECO:0000313" key="1">
    <source>
        <dbReference type="EnsemblPlants" id="OGLUM11G19800.1"/>
    </source>
</evidence>
<name>A0A0E0BLD9_9ORYZ</name>
<reference evidence="1" key="1">
    <citation type="submission" date="2015-04" db="UniProtKB">
        <authorList>
            <consortium name="EnsemblPlants"/>
        </authorList>
    </citation>
    <scope>IDENTIFICATION</scope>
</reference>
<keyword evidence="2" id="KW-1185">Reference proteome</keyword>
<organism evidence="1">
    <name type="scientific">Oryza glumipatula</name>
    <dbReference type="NCBI Taxonomy" id="40148"/>
    <lineage>
        <taxon>Eukaryota</taxon>
        <taxon>Viridiplantae</taxon>
        <taxon>Streptophyta</taxon>
        <taxon>Embryophyta</taxon>
        <taxon>Tracheophyta</taxon>
        <taxon>Spermatophyta</taxon>
        <taxon>Magnoliopsida</taxon>
        <taxon>Liliopsida</taxon>
        <taxon>Poales</taxon>
        <taxon>Poaceae</taxon>
        <taxon>BOP clade</taxon>
        <taxon>Oryzoideae</taxon>
        <taxon>Oryzeae</taxon>
        <taxon>Oryzinae</taxon>
        <taxon>Oryza</taxon>
    </lineage>
</organism>
<dbReference type="HOGENOM" id="CLU_023961_1_0_1"/>
<protein>
    <submittedName>
        <fullName evidence="1">Uncharacterized protein</fullName>
    </submittedName>
</protein>
<dbReference type="AlphaFoldDB" id="A0A0E0BLD9"/>
<sequence length="711" mass="79276">MGSEDKFDMLLRMLEECERRREEADQRRRVDFLSLKAAIGSWMPQEQKKAEDLQFLVEDEQSKVTPTTCSMECPNGSSPSTTARSIYDDEGATPMIILELGDGEGKDRMPFIISKDLPELTPIMCLTKCSSLDVEPDFTMAAVVTCSNTAMDSKELIATDGATGTTNIDPRVFSKETRTKCLLFGPDVNGVTDRGVIAFQSRMGVFKVVPISSQSMELMVDEKATCTDTTHLPKVMHPSHLMLGPNVNTDTVQARVAYSLLLGAPEGIASSGKATLVMAQKLNSNFCLKWVALNRCSTKCSKGYKKLLMSHPKRNPWPSPCSGGVVRRWKEWYVPWAAGNYLGIIFYFMPPWPPPTQIGTIILWLLVNTWLTEVELKPWPDPQPSQYSGGVMWTEQVPWPAPVFAHLMGYDFCSANCIRDQTPSIALYCAPKGDLNHENSDRAHKDTLVAIFNLEQFHYVGGEEKVTERMLYGLSTVSCNYLIIPAATMTTTFLSVPSSTQNIYGACWLEAQEGLDDIAKGRTYKICKSMRMTLNHVESWLQNPTNILYNGQLFNCPAGVHFGVRRISGIIARGAGENQNRKVKTCGYDSIFDFCENNPSDGSAAARFSIDGIDTRTDSEMIYASIANRDYWSVKLLEVIKEGCPIRHLLLGDVKIEQLLQCETFKYESYRYHGIQEVFFIGLGTRVGCTWAAGCTTGWSAHRQEVQASPS</sequence>
<proteinExistence type="predicted"/>
<evidence type="ECO:0000313" key="2">
    <source>
        <dbReference type="Proteomes" id="UP000026961"/>
    </source>
</evidence>
<dbReference type="EnsemblPlants" id="OGLUM11G19800.1">
    <property type="protein sequence ID" value="OGLUM11G19800.1"/>
    <property type="gene ID" value="OGLUM11G19800"/>
</dbReference>
<dbReference type="Gramene" id="OGLUM11G19800.1">
    <property type="protein sequence ID" value="OGLUM11G19800.1"/>
    <property type="gene ID" value="OGLUM11G19800"/>
</dbReference>